<evidence type="ECO:0000313" key="2">
    <source>
        <dbReference type="EMBL" id="QJA59649.1"/>
    </source>
</evidence>
<dbReference type="EMBL" id="MT141379">
    <property type="protein sequence ID" value="QJA59649.1"/>
    <property type="molecule type" value="Genomic_DNA"/>
</dbReference>
<organism evidence="1">
    <name type="scientific">viral metagenome</name>
    <dbReference type="NCBI Taxonomy" id="1070528"/>
    <lineage>
        <taxon>unclassified sequences</taxon>
        <taxon>metagenomes</taxon>
        <taxon>organismal metagenomes</taxon>
    </lineage>
</organism>
<dbReference type="EMBL" id="MT144035">
    <property type="protein sequence ID" value="QJA47218.1"/>
    <property type="molecule type" value="Genomic_DNA"/>
</dbReference>
<reference evidence="1" key="1">
    <citation type="submission" date="2020-03" db="EMBL/GenBank/DDBJ databases">
        <title>The deep terrestrial virosphere.</title>
        <authorList>
            <person name="Holmfeldt K."/>
            <person name="Nilsson E."/>
            <person name="Simone D."/>
            <person name="Lopez-Fernandez M."/>
            <person name="Wu X."/>
            <person name="de Brujin I."/>
            <person name="Lundin D."/>
            <person name="Andersson A."/>
            <person name="Bertilsson S."/>
            <person name="Dopson M."/>
        </authorList>
    </citation>
    <scope>NUCLEOTIDE SEQUENCE</scope>
    <source>
        <strain evidence="3">MM415A01073</strain>
        <strain evidence="2">MM415B01252</strain>
        <strain evidence="1">TM448A00620</strain>
    </source>
</reference>
<evidence type="ECO:0000313" key="1">
    <source>
        <dbReference type="EMBL" id="QJA47218.1"/>
    </source>
</evidence>
<dbReference type="EMBL" id="MT142335">
    <property type="protein sequence ID" value="QJA78400.1"/>
    <property type="molecule type" value="Genomic_DNA"/>
</dbReference>
<sequence length="66" mass="7944">MIYEWISGGVVTRLPDTDLWRGHLCQKCRDRYEAASKQVKPWYDTELTKLDEEKDRRFKALINKNK</sequence>
<evidence type="ECO:0000313" key="3">
    <source>
        <dbReference type="EMBL" id="QJA78400.1"/>
    </source>
</evidence>
<proteinExistence type="predicted"/>
<accession>A0A6H1ZI61</accession>
<protein>
    <submittedName>
        <fullName evidence="1">Uncharacterized protein</fullName>
    </submittedName>
</protein>
<gene>
    <name evidence="3" type="ORF">MM415A01073_0004</name>
    <name evidence="2" type="ORF">MM415B01252_0006</name>
    <name evidence="1" type="ORF">TM448A00620_0020</name>
</gene>
<dbReference type="AlphaFoldDB" id="A0A6H1ZI61"/>
<name>A0A6H1ZI61_9ZZZZ</name>